<feature type="domain" description="PA" evidence="2">
    <location>
        <begin position="134"/>
        <end position="221"/>
    </location>
</feature>
<feature type="domain" description="Peptidase M28" evidence="3">
    <location>
        <begin position="244"/>
        <end position="454"/>
    </location>
</feature>
<dbReference type="HOGENOM" id="CLU_024336_0_2_11"/>
<dbReference type="Gene3D" id="3.40.630.10">
    <property type="entry name" value="Zn peptidases"/>
    <property type="match status" value="1"/>
</dbReference>
<evidence type="ECO:0000259" key="3">
    <source>
        <dbReference type="Pfam" id="PF04389"/>
    </source>
</evidence>
<dbReference type="InterPro" id="IPR003137">
    <property type="entry name" value="PA_domain"/>
</dbReference>
<protein>
    <submittedName>
        <fullName evidence="4">Amidohydrolase</fullName>
    </submittedName>
</protein>
<keyword evidence="5" id="KW-1185">Reference proteome</keyword>
<dbReference type="RefSeq" id="WP_053116182.1">
    <property type="nucleotide sequence ID" value="NZ_CP009922.3"/>
</dbReference>
<dbReference type="PANTHER" id="PTHR12147:SF26">
    <property type="entry name" value="PEPTIDASE M28 DOMAIN-CONTAINING PROTEIN"/>
    <property type="match status" value="1"/>
</dbReference>
<dbReference type="AlphaFoldDB" id="A0A0F7FVP6"/>
<evidence type="ECO:0000313" key="4">
    <source>
        <dbReference type="EMBL" id="AKG43950.1"/>
    </source>
</evidence>
<name>A0A0F7FVP6_9ACTN</name>
<dbReference type="InterPro" id="IPR046450">
    <property type="entry name" value="PA_dom_sf"/>
</dbReference>
<dbReference type="Gene3D" id="3.50.30.30">
    <property type="match status" value="1"/>
</dbReference>
<feature type="chain" id="PRO_5002515775" evidence="1">
    <location>
        <begin position="25"/>
        <end position="469"/>
    </location>
</feature>
<evidence type="ECO:0000259" key="2">
    <source>
        <dbReference type="Pfam" id="PF02225"/>
    </source>
</evidence>
<dbReference type="EMBL" id="CP009922">
    <property type="protein sequence ID" value="AKG43950.1"/>
    <property type="molecule type" value="Genomic_DNA"/>
</dbReference>
<accession>A0A0F7FVP6</accession>
<dbReference type="Pfam" id="PF02225">
    <property type="entry name" value="PA"/>
    <property type="match status" value="1"/>
</dbReference>
<feature type="signal peptide" evidence="1">
    <location>
        <begin position="1"/>
        <end position="24"/>
    </location>
</feature>
<proteinExistence type="predicted"/>
<dbReference type="PANTHER" id="PTHR12147">
    <property type="entry name" value="METALLOPEPTIDASE M28 FAMILY MEMBER"/>
    <property type="match status" value="1"/>
</dbReference>
<dbReference type="SUPFAM" id="SSF52025">
    <property type="entry name" value="PA domain"/>
    <property type="match status" value="1"/>
</dbReference>
<dbReference type="InterPro" id="IPR007484">
    <property type="entry name" value="Peptidase_M28"/>
</dbReference>
<sequence>MRTIIAPLAVLPLLLGLAPETPRAAEAPGPGDHLAEVLAERTTAEGALRHLTALQRIADASGGHREAGSTGHERSARYATALLEAAGYRVSHQPFTFSHRETTAERLTLTGDGERAVPVRALTYTANTPPGGLTAPLAVAGGEGCAPGDFAGDTYRGRIALIARGTCTFAEKAAHAAAAGAVAALVHDNVPGDTPFTGSLSDPDAGVIPVGGLTLADGRELAAADGATVHLELEQLAEERETFNVIAESRGGDPDRVVMAGAHLDSVREGPGINDNGSGTAGVLETALRLAEHHRGGGATVRFALWSAEEWGLLGSRHYVAGLSGAERDTISVYLNFDMIASPNHALFVYDGSEGPAGSAAVTEHLVTSLAEQGLTAELTPFGSRSDHAPFVEAGIAAGGLFTGAEGLKTEAQARLWGGTAGEPYDPCYHSVCDDLGNIGHEALAANIRVIARTVGRAVWHPEALTTAP</sequence>
<dbReference type="PATRIC" id="fig|408015.6.peg.2605"/>
<dbReference type="GO" id="GO:0008235">
    <property type="term" value="F:metalloexopeptidase activity"/>
    <property type="evidence" value="ECO:0007669"/>
    <property type="project" value="InterPro"/>
</dbReference>
<evidence type="ECO:0000313" key="5">
    <source>
        <dbReference type="Proteomes" id="UP000034034"/>
    </source>
</evidence>
<dbReference type="InterPro" id="IPR045175">
    <property type="entry name" value="M28_fam"/>
</dbReference>
<evidence type="ECO:0000256" key="1">
    <source>
        <dbReference type="SAM" id="SignalP"/>
    </source>
</evidence>
<organism evidence="4 5">
    <name type="scientific">Streptomyces xiamenensis</name>
    <dbReference type="NCBI Taxonomy" id="408015"/>
    <lineage>
        <taxon>Bacteria</taxon>
        <taxon>Bacillati</taxon>
        <taxon>Actinomycetota</taxon>
        <taxon>Actinomycetes</taxon>
        <taxon>Kitasatosporales</taxon>
        <taxon>Streptomycetaceae</taxon>
        <taxon>Streptomyces</taxon>
    </lineage>
</organism>
<dbReference type="Pfam" id="PF04389">
    <property type="entry name" value="Peptidase_M28"/>
    <property type="match status" value="1"/>
</dbReference>
<dbReference type="STRING" id="408015.SXIM_25660"/>
<dbReference type="GO" id="GO:0006508">
    <property type="term" value="P:proteolysis"/>
    <property type="evidence" value="ECO:0007669"/>
    <property type="project" value="InterPro"/>
</dbReference>
<dbReference type="KEGG" id="sxi:SXIM_25660"/>
<dbReference type="Proteomes" id="UP000034034">
    <property type="component" value="Chromosome"/>
</dbReference>
<dbReference type="SUPFAM" id="SSF53187">
    <property type="entry name" value="Zn-dependent exopeptidases"/>
    <property type="match status" value="1"/>
</dbReference>
<gene>
    <name evidence="4" type="ORF">SXIM_25660</name>
</gene>
<keyword evidence="1" id="KW-0732">Signal</keyword>
<reference evidence="4" key="1">
    <citation type="submission" date="2019-08" db="EMBL/GenBank/DDBJ databases">
        <title>Complete genome sequence of a mangrove-derived Streptomyces xiamenensis.</title>
        <authorList>
            <person name="Xu J."/>
        </authorList>
    </citation>
    <scope>NUCLEOTIDE SEQUENCE</scope>
    <source>
        <strain evidence="4">318</strain>
    </source>
</reference>